<organism evidence="2 3">
    <name type="scientific">Pholiota conissans</name>
    <dbReference type="NCBI Taxonomy" id="109636"/>
    <lineage>
        <taxon>Eukaryota</taxon>
        <taxon>Fungi</taxon>
        <taxon>Dikarya</taxon>
        <taxon>Basidiomycota</taxon>
        <taxon>Agaricomycotina</taxon>
        <taxon>Agaricomycetes</taxon>
        <taxon>Agaricomycetidae</taxon>
        <taxon>Agaricales</taxon>
        <taxon>Agaricineae</taxon>
        <taxon>Strophariaceae</taxon>
        <taxon>Pholiota</taxon>
    </lineage>
</organism>
<dbReference type="InterPro" id="IPR013950">
    <property type="entry name" value="Mis14/Nsl1"/>
</dbReference>
<dbReference type="PANTHER" id="PTHR31749:SF3">
    <property type="entry name" value="KINETOCHORE-ASSOCIATED PROTEIN NSL1 HOMOLOG"/>
    <property type="match status" value="1"/>
</dbReference>
<accession>A0A9P6CSL2</accession>
<dbReference type="AlphaFoldDB" id="A0A9P6CSL2"/>
<dbReference type="OrthoDB" id="2135762at2759"/>
<dbReference type="PANTHER" id="PTHR31749">
    <property type="entry name" value="KINETOCHORE-ASSOCIATED PROTEIN NSL1 HOMOLOG"/>
    <property type="match status" value="1"/>
</dbReference>
<protein>
    <submittedName>
        <fullName evidence="2">Uncharacterized protein</fullName>
    </submittedName>
</protein>
<evidence type="ECO:0000313" key="3">
    <source>
        <dbReference type="Proteomes" id="UP000807469"/>
    </source>
</evidence>
<reference evidence="2" key="1">
    <citation type="submission" date="2020-11" db="EMBL/GenBank/DDBJ databases">
        <authorList>
            <consortium name="DOE Joint Genome Institute"/>
            <person name="Ahrendt S."/>
            <person name="Riley R."/>
            <person name="Andreopoulos W."/>
            <person name="Labutti K."/>
            <person name="Pangilinan J."/>
            <person name="Ruiz-Duenas F.J."/>
            <person name="Barrasa J.M."/>
            <person name="Sanchez-Garcia M."/>
            <person name="Camarero S."/>
            <person name="Miyauchi S."/>
            <person name="Serrano A."/>
            <person name="Linde D."/>
            <person name="Babiker R."/>
            <person name="Drula E."/>
            <person name="Ayuso-Fernandez I."/>
            <person name="Pacheco R."/>
            <person name="Padilla G."/>
            <person name="Ferreira P."/>
            <person name="Barriuso J."/>
            <person name="Kellner H."/>
            <person name="Castanera R."/>
            <person name="Alfaro M."/>
            <person name="Ramirez L."/>
            <person name="Pisabarro A.G."/>
            <person name="Kuo A."/>
            <person name="Tritt A."/>
            <person name="Lipzen A."/>
            <person name="He G."/>
            <person name="Yan M."/>
            <person name="Ng V."/>
            <person name="Cullen D."/>
            <person name="Martin F."/>
            <person name="Rosso M.-N."/>
            <person name="Henrissat B."/>
            <person name="Hibbett D."/>
            <person name="Martinez A.T."/>
            <person name="Grigoriev I.V."/>
        </authorList>
    </citation>
    <scope>NUCLEOTIDE SEQUENCE</scope>
    <source>
        <strain evidence="2">CIRM-BRFM 674</strain>
    </source>
</reference>
<proteinExistence type="predicted"/>
<evidence type="ECO:0000313" key="2">
    <source>
        <dbReference type="EMBL" id="KAF9472210.1"/>
    </source>
</evidence>
<dbReference type="GO" id="GO:0000444">
    <property type="term" value="C:MIS12/MIND type complex"/>
    <property type="evidence" value="ECO:0007669"/>
    <property type="project" value="TreeGrafter"/>
</dbReference>
<keyword evidence="3" id="KW-1185">Reference proteome</keyword>
<comment type="caution">
    <text evidence="2">The sequence shown here is derived from an EMBL/GenBank/DDBJ whole genome shotgun (WGS) entry which is preliminary data.</text>
</comment>
<dbReference type="EMBL" id="MU155564">
    <property type="protein sequence ID" value="KAF9472210.1"/>
    <property type="molecule type" value="Genomic_DNA"/>
</dbReference>
<feature type="compositionally biased region" description="Polar residues" evidence="1">
    <location>
        <begin position="192"/>
        <end position="204"/>
    </location>
</feature>
<feature type="region of interest" description="Disordered" evidence="1">
    <location>
        <begin position="184"/>
        <end position="204"/>
    </location>
</feature>
<name>A0A9P6CSL2_9AGAR</name>
<dbReference type="Pfam" id="PF08641">
    <property type="entry name" value="Mis14"/>
    <property type="match status" value="1"/>
</dbReference>
<dbReference type="GO" id="GO:0000070">
    <property type="term" value="P:mitotic sister chromatid segregation"/>
    <property type="evidence" value="ECO:0007669"/>
    <property type="project" value="InterPro"/>
</dbReference>
<sequence>MENREDIPRVSVGSVQDWKKVRSNYEAAAASKLLELLVLHNAADERDTVTAYLEQFIEITFRLAQPNLRVNGHNFESLDAGGRDMELFDETLDRRIWSLADTRLQWHKRIAETRRSIPTEIESTVSTLLSQHRELDNADFSVLVDDSWDEQSIPGENDIHQRRIEEVLQSTSALAYELTQTLSRQQERGHKVQSTTAEVKSLTP</sequence>
<evidence type="ECO:0000256" key="1">
    <source>
        <dbReference type="SAM" id="MobiDB-lite"/>
    </source>
</evidence>
<gene>
    <name evidence="2" type="ORF">BDN70DRAFT_971890</name>
</gene>
<dbReference type="Proteomes" id="UP000807469">
    <property type="component" value="Unassembled WGS sequence"/>
</dbReference>